<dbReference type="AlphaFoldDB" id="L8GGV7"/>
<dbReference type="SMART" id="SM00165">
    <property type="entry name" value="UBA"/>
    <property type="match status" value="1"/>
</dbReference>
<dbReference type="SUPFAM" id="SSF46934">
    <property type="entry name" value="UBA-like"/>
    <property type="match status" value="1"/>
</dbReference>
<evidence type="ECO:0000256" key="3">
    <source>
        <dbReference type="SAM" id="MobiDB-lite"/>
    </source>
</evidence>
<dbReference type="CDD" id="cd16106">
    <property type="entry name" value="Ubl_Dsk2p_like"/>
    <property type="match status" value="1"/>
</dbReference>
<dbReference type="STRING" id="1257118.L8GGV7"/>
<dbReference type="OMA" id="EVRFQTQ"/>
<reference evidence="6 7" key="1">
    <citation type="journal article" date="2013" name="Genome Biol.">
        <title>Genome of Acanthamoeba castellanii highlights extensive lateral gene transfer and early evolution of tyrosine kinase signaling.</title>
        <authorList>
            <person name="Clarke M."/>
            <person name="Lohan A.J."/>
            <person name="Liu B."/>
            <person name="Lagkouvardos I."/>
            <person name="Roy S."/>
            <person name="Zafar N."/>
            <person name="Bertelli C."/>
            <person name="Schilde C."/>
            <person name="Kianianmomeni A."/>
            <person name="Burglin T.R."/>
            <person name="Frech C."/>
            <person name="Turcotte B."/>
            <person name="Kopec K.O."/>
            <person name="Synnott J.M."/>
            <person name="Choo C."/>
            <person name="Paponov I."/>
            <person name="Finkler A."/>
            <person name="Soon Heng Tan C."/>
            <person name="Hutchins A.P."/>
            <person name="Weinmeier T."/>
            <person name="Rattei T."/>
            <person name="Chu J.S."/>
            <person name="Gimenez G."/>
            <person name="Irimia M."/>
            <person name="Rigden D.J."/>
            <person name="Fitzpatrick D.A."/>
            <person name="Lorenzo-Morales J."/>
            <person name="Bateman A."/>
            <person name="Chiu C.H."/>
            <person name="Tang P."/>
            <person name="Hegemann P."/>
            <person name="Fromm H."/>
            <person name="Raoult D."/>
            <person name="Greub G."/>
            <person name="Miranda-Saavedra D."/>
            <person name="Chen N."/>
            <person name="Nash P."/>
            <person name="Ginger M.L."/>
            <person name="Horn M."/>
            <person name="Schaap P."/>
            <person name="Caler L."/>
            <person name="Loftus B."/>
        </authorList>
    </citation>
    <scope>NUCLEOTIDE SEQUENCE [LARGE SCALE GENOMIC DNA]</scope>
    <source>
        <strain evidence="6 7">Neff</strain>
    </source>
</reference>
<dbReference type="VEuPathDB" id="AmoebaDB:ACA1_400570"/>
<dbReference type="GO" id="GO:0031593">
    <property type="term" value="F:polyubiquitin modification-dependent protein binding"/>
    <property type="evidence" value="ECO:0007669"/>
    <property type="project" value="TreeGrafter"/>
</dbReference>
<evidence type="ECO:0000256" key="2">
    <source>
        <dbReference type="ARBA" id="ARBA00023242"/>
    </source>
</evidence>
<dbReference type="InterPro" id="IPR029071">
    <property type="entry name" value="Ubiquitin-like_domsf"/>
</dbReference>
<dbReference type="Proteomes" id="UP000011083">
    <property type="component" value="Unassembled WGS sequence"/>
</dbReference>
<accession>L8GGV7</accession>
<dbReference type="OrthoDB" id="267397at2759"/>
<dbReference type="GeneID" id="14912391"/>
<dbReference type="InterPro" id="IPR006636">
    <property type="entry name" value="STI1_HS-bd"/>
</dbReference>
<dbReference type="CDD" id="cd14399">
    <property type="entry name" value="UBA_PLICs"/>
    <property type="match status" value="1"/>
</dbReference>
<feature type="domain" description="Ubiquitin-like" evidence="5">
    <location>
        <begin position="7"/>
        <end position="76"/>
    </location>
</feature>
<keyword evidence="2" id="KW-0539">Nucleus</keyword>
<evidence type="ECO:0000259" key="4">
    <source>
        <dbReference type="PROSITE" id="PS50030"/>
    </source>
</evidence>
<dbReference type="InterPro" id="IPR009060">
    <property type="entry name" value="UBA-like_sf"/>
</dbReference>
<dbReference type="PRINTS" id="PR00348">
    <property type="entry name" value="UBIQUITIN"/>
</dbReference>
<dbReference type="RefSeq" id="XP_004333991.1">
    <property type="nucleotide sequence ID" value="XM_004333943.1"/>
</dbReference>
<feature type="region of interest" description="Disordered" evidence="3">
    <location>
        <begin position="85"/>
        <end position="106"/>
    </location>
</feature>
<protein>
    <submittedName>
        <fullName evidence="6">Ubiquitin domain containing protein</fullName>
    </submittedName>
</protein>
<evidence type="ECO:0000313" key="7">
    <source>
        <dbReference type="Proteomes" id="UP000011083"/>
    </source>
</evidence>
<dbReference type="InterPro" id="IPR019954">
    <property type="entry name" value="Ubiquitin_CS"/>
</dbReference>
<dbReference type="Pfam" id="PF00240">
    <property type="entry name" value="ubiquitin"/>
    <property type="match status" value="1"/>
</dbReference>
<dbReference type="PANTHER" id="PTHR10677:SF3">
    <property type="entry name" value="FI07626P-RELATED"/>
    <property type="match status" value="1"/>
</dbReference>
<dbReference type="SMART" id="SM00727">
    <property type="entry name" value="STI1"/>
    <property type="match status" value="4"/>
</dbReference>
<dbReference type="InterPro" id="IPR015940">
    <property type="entry name" value="UBA"/>
</dbReference>
<dbReference type="EMBL" id="KB008145">
    <property type="protein sequence ID" value="ELR11978.1"/>
    <property type="molecule type" value="Genomic_DNA"/>
</dbReference>
<dbReference type="SUPFAM" id="SSF54236">
    <property type="entry name" value="Ubiquitin-like"/>
    <property type="match status" value="1"/>
</dbReference>
<dbReference type="GO" id="GO:0005829">
    <property type="term" value="C:cytosol"/>
    <property type="evidence" value="ECO:0007669"/>
    <property type="project" value="TreeGrafter"/>
</dbReference>
<dbReference type="GO" id="GO:0006511">
    <property type="term" value="P:ubiquitin-dependent protein catabolic process"/>
    <property type="evidence" value="ECO:0007669"/>
    <property type="project" value="TreeGrafter"/>
</dbReference>
<dbReference type="KEGG" id="acan:ACA1_400570"/>
<keyword evidence="7" id="KW-1185">Reference proteome</keyword>
<dbReference type="FunFam" id="3.10.20.90:FF:000205">
    <property type="entry name" value="2'-5'-oligoadenylate synthase-like protein 2"/>
    <property type="match status" value="1"/>
</dbReference>
<feature type="region of interest" description="Disordered" evidence="3">
    <location>
        <begin position="243"/>
        <end position="271"/>
    </location>
</feature>
<comment type="subcellular location">
    <subcellularLocation>
        <location evidence="1">Nucleus</location>
    </subcellularLocation>
</comment>
<proteinExistence type="predicted"/>
<dbReference type="PROSITE" id="PS50053">
    <property type="entry name" value="UBIQUITIN_2"/>
    <property type="match status" value="1"/>
</dbReference>
<dbReference type="Gene3D" id="3.10.20.90">
    <property type="entry name" value="Phosphatidylinositol 3-kinase Catalytic Subunit, Chain A, domain 1"/>
    <property type="match status" value="1"/>
</dbReference>
<dbReference type="FunFam" id="1.10.260.100:FF:000001">
    <property type="entry name" value="Ubiquilin 1"/>
    <property type="match status" value="1"/>
</dbReference>
<dbReference type="SMART" id="SM00213">
    <property type="entry name" value="UBQ"/>
    <property type="match status" value="1"/>
</dbReference>
<feature type="compositionally biased region" description="Low complexity" evidence="3">
    <location>
        <begin position="243"/>
        <end position="253"/>
    </location>
</feature>
<evidence type="ECO:0000313" key="6">
    <source>
        <dbReference type="EMBL" id="ELR11978.1"/>
    </source>
</evidence>
<dbReference type="PROSITE" id="PS00299">
    <property type="entry name" value="UBIQUITIN_1"/>
    <property type="match status" value="1"/>
</dbReference>
<organism evidence="6 7">
    <name type="scientific">Acanthamoeba castellanii (strain ATCC 30010 / Neff)</name>
    <dbReference type="NCBI Taxonomy" id="1257118"/>
    <lineage>
        <taxon>Eukaryota</taxon>
        <taxon>Amoebozoa</taxon>
        <taxon>Discosea</taxon>
        <taxon>Longamoebia</taxon>
        <taxon>Centramoebida</taxon>
        <taxon>Acanthamoebidae</taxon>
        <taxon>Acanthamoeba</taxon>
    </lineage>
</organism>
<gene>
    <name evidence="6" type="ORF">ACA1_400570</name>
</gene>
<feature type="region of interest" description="Disordered" evidence="3">
    <location>
        <begin position="432"/>
        <end position="474"/>
    </location>
</feature>
<name>L8GGV7_ACACF</name>
<dbReference type="Gene3D" id="1.10.8.10">
    <property type="entry name" value="DNA helicase RuvA subunit, C-terminal domain"/>
    <property type="match status" value="1"/>
</dbReference>
<dbReference type="PROSITE" id="PS50030">
    <property type="entry name" value="UBA"/>
    <property type="match status" value="1"/>
</dbReference>
<dbReference type="InterPro" id="IPR019956">
    <property type="entry name" value="Ubiquitin_dom"/>
</dbReference>
<dbReference type="Gene3D" id="1.10.260.100">
    <property type="match status" value="1"/>
</dbReference>
<dbReference type="GO" id="GO:0005634">
    <property type="term" value="C:nucleus"/>
    <property type="evidence" value="ECO:0007669"/>
    <property type="project" value="UniProtKB-SubCell"/>
</dbReference>
<dbReference type="InterPro" id="IPR000626">
    <property type="entry name" value="Ubiquitin-like_dom"/>
</dbReference>
<dbReference type="InterPro" id="IPR015496">
    <property type="entry name" value="Ubiquilin"/>
</dbReference>
<evidence type="ECO:0000256" key="1">
    <source>
        <dbReference type="ARBA" id="ARBA00004123"/>
    </source>
</evidence>
<dbReference type="Pfam" id="PF00627">
    <property type="entry name" value="UBA"/>
    <property type="match status" value="1"/>
</dbReference>
<dbReference type="PANTHER" id="PTHR10677">
    <property type="entry name" value="UBIQUILIN"/>
    <property type="match status" value="1"/>
</dbReference>
<feature type="compositionally biased region" description="Low complexity" evidence="3">
    <location>
        <begin position="85"/>
        <end position="100"/>
    </location>
</feature>
<evidence type="ECO:0000259" key="5">
    <source>
        <dbReference type="PROSITE" id="PS50053"/>
    </source>
</evidence>
<feature type="domain" description="UBA" evidence="4">
    <location>
        <begin position="502"/>
        <end position="546"/>
    </location>
</feature>
<dbReference type="Pfam" id="PF23195">
    <property type="entry name" value="UBQLN1"/>
    <property type="match status" value="2"/>
</dbReference>
<sequence length="548" mass="57248">MSEGGKISVSIKSSQGEKLVVEVDPSGTVLEFKQVLQEKTNIPPEQQRLIFGGHVLKDARTVESYAIKDGFTVHLVRGASNNIAQQSAPQPTPAAPSATTNPFAGMGGLGGMGGMGGLGGLGGGGDLQQMYSQMMQNPQMVQQMMQNPMVQQMMNNPELLRTMMMSNPQIRQIVENNPEVGHILNDPDTLRQIMQAQSNPEIMRELQRTTDRAMSNIEAHPEGFNALRRLYTTIQEPLYEATQSQTQQAAASTNPFASLLGGGTTEQPTTTPNAAPLPNPWASGLAGGMGGLGGMGGMSGLGGMGGMGGMGGLGGMSPEQMGAIMQNPMVQQMMQQMFSNPELVEQMMNSNPMVQQMLQSNPQMRQMLQNPEFLRRFSDPQTMQAVMQMQQAMSQLQNTFGGAAGGMGGMGGLGGLGGMGGLGAFGFPPAAPAATPATSDAPSSTTPATDSGSAPPTSTTGGAAPAPASGDQPALNPMMQMLQQMMGAGGGFPAAMAPPVTNPQEAFREQLQQLRDMGFINTEANLAALQATGGNVNAAVERLLNQLG</sequence>